<keyword evidence="4" id="KW-1185">Reference proteome</keyword>
<dbReference type="EMBL" id="JAXOVC010000002">
    <property type="protein sequence ID" value="KAK4506067.1"/>
    <property type="molecule type" value="Genomic_DNA"/>
</dbReference>
<feature type="region of interest" description="Disordered" evidence="1">
    <location>
        <begin position="558"/>
        <end position="621"/>
    </location>
</feature>
<feature type="compositionally biased region" description="Basic residues" evidence="1">
    <location>
        <begin position="23"/>
        <end position="33"/>
    </location>
</feature>
<reference evidence="3 4" key="1">
    <citation type="journal article" date="2023" name="G3 (Bethesda)">
        <title>A chromosome-level genome assembly of Zasmidium syzygii isolated from banana leaves.</title>
        <authorList>
            <person name="van Westerhoven A.C."/>
            <person name="Mehrabi R."/>
            <person name="Talebi R."/>
            <person name="Steentjes M.B.F."/>
            <person name="Corcolon B."/>
            <person name="Chong P.A."/>
            <person name="Kema G.H.J."/>
            <person name="Seidl M.F."/>
        </authorList>
    </citation>
    <scope>NUCLEOTIDE SEQUENCE [LARGE SCALE GENOMIC DNA]</scope>
    <source>
        <strain evidence="3 4">P124</strain>
    </source>
</reference>
<evidence type="ECO:0000313" key="3">
    <source>
        <dbReference type="EMBL" id="KAK4506067.1"/>
    </source>
</evidence>
<feature type="compositionally biased region" description="Polar residues" evidence="1">
    <location>
        <begin position="304"/>
        <end position="316"/>
    </location>
</feature>
<keyword evidence="2" id="KW-0472">Membrane</keyword>
<keyword evidence="2" id="KW-0812">Transmembrane</keyword>
<feature type="compositionally biased region" description="Low complexity" evidence="1">
    <location>
        <begin position="34"/>
        <end position="47"/>
    </location>
</feature>
<feature type="compositionally biased region" description="Polar residues" evidence="1">
    <location>
        <begin position="1"/>
        <end position="12"/>
    </location>
</feature>
<evidence type="ECO:0000256" key="2">
    <source>
        <dbReference type="SAM" id="Phobius"/>
    </source>
</evidence>
<feature type="compositionally biased region" description="Polar residues" evidence="1">
    <location>
        <begin position="156"/>
        <end position="202"/>
    </location>
</feature>
<organism evidence="3 4">
    <name type="scientific">Zasmidium cellare</name>
    <name type="common">Wine cellar mold</name>
    <name type="synonym">Racodium cellare</name>
    <dbReference type="NCBI Taxonomy" id="395010"/>
    <lineage>
        <taxon>Eukaryota</taxon>
        <taxon>Fungi</taxon>
        <taxon>Dikarya</taxon>
        <taxon>Ascomycota</taxon>
        <taxon>Pezizomycotina</taxon>
        <taxon>Dothideomycetes</taxon>
        <taxon>Dothideomycetidae</taxon>
        <taxon>Mycosphaerellales</taxon>
        <taxon>Mycosphaerellaceae</taxon>
        <taxon>Zasmidium</taxon>
    </lineage>
</organism>
<feature type="transmembrane region" description="Helical" evidence="2">
    <location>
        <begin position="940"/>
        <end position="959"/>
    </location>
</feature>
<feature type="compositionally biased region" description="Polar residues" evidence="1">
    <location>
        <begin position="382"/>
        <end position="398"/>
    </location>
</feature>
<feature type="compositionally biased region" description="Polar residues" evidence="1">
    <location>
        <begin position="364"/>
        <end position="373"/>
    </location>
</feature>
<feature type="region of interest" description="Disordered" evidence="1">
    <location>
        <begin position="812"/>
        <end position="837"/>
    </location>
</feature>
<feature type="compositionally biased region" description="Polar residues" evidence="1">
    <location>
        <begin position="608"/>
        <end position="621"/>
    </location>
</feature>
<evidence type="ECO:0008006" key="5">
    <source>
        <dbReference type="Google" id="ProtNLM"/>
    </source>
</evidence>
<feature type="compositionally biased region" description="Polar residues" evidence="1">
    <location>
        <begin position="251"/>
        <end position="269"/>
    </location>
</feature>
<accession>A0ABR0EWQ9</accession>
<feature type="transmembrane region" description="Helical" evidence="2">
    <location>
        <begin position="864"/>
        <end position="885"/>
    </location>
</feature>
<feature type="region of interest" description="Disordered" evidence="1">
    <location>
        <begin position="709"/>
        <end position="798"/>
    </location>
</feature>
<proteinExistence type="predicted"/>
<evidence type="ECO:0000256" key="1">
    <source>
        <dbReference type="SAM" id="MobiDB-lite"/>
    </source>
</evidence>
<feature type="compositionally biased region" description="Basic residues" evidence="1">
    <location>
        <begin position="724"/>
        <end position="733"/>
    </location>
</feature>
<feature type="compositionally biased region" description="Polar residues" evidence="1">
    <location>
        <begin position="132"/>
        <end position="146"/>
    </location>
</feature>
<name>A0ABR0EWQ9_ZASCE</name>
<protein>
    <recommendedName>
        <fullName evidence="5">Serine-rich protein</fullName>
    </recommendedName>
</protein>
<keyword evidence="2" id="KW-1133">Transmembrane helix</keyword>
<feature type="region of interest" description="Disordered" evidence="1">
    <location>
        <begin position="1"/>
        <end position="439"/>
    </location>
</feature>
<feature type="compositionally biased region" description="Basic and acidic residues" evidence="1">
    <location>
        <begin position="72"/>
        <end position="81"/>
    </location>
</feature>
<feature type="compositionally biased region" description="Polar residues" evidence="1">
    <location>
        <begin position="508"/>
        <end position="524"/>
    </location>
</feature>
<feature type="region of interest" description="Disordered" evidence="1">
    <location>
        <begin position="655"/>
        <end position="679"/>
    </location>
</feature>
<comment type="caution">
    <text evidence="3">The sequence shown here is derived from an EMBL/GenBank/DDBJ whole genome shotgun (WGS) entry which is preliminary data.</text>
</comment>
<evidence type="ECO:0000313" key="4">
    <source>
        <dbReference type="Proteomes" id="UP001305779"/>
    </source>
</evidence>
<feature type="region of interest" description="Disordered" evidence="1">
    <location>
        <begin position="488"/>
        <end position="527"/>
    </location>
</feature>
<sequence length="961" mass="104814">MSSPGFFSSQRPIASPRDQRPNTTRRKALHQRSKSQQNEQQQQQLSQVAEHPTVRLVNPSPSPPSTTSSNRSRSDGDESKENWQQNHGAPPRLPPSALVKRTSVSNSSISAAGRDYGVSDRPTPANEAQRVDNASNITLLPNNSQHELSRPAWHRLSTSSGYSQTSTLHESEIASSKKSGKSQRFSSFSQISTLRGTPTPTEQENRERAAAAEGEVAARSGSGSALALQTLQETSPERPHRLSTIRPVPASDTSTSSPIEQGPGSQSADDSPPRTAPSSDLEQPSTTTPRRRTYSTGSIPSPPSSLNTRDIVTTPASHLPQERPESQAISEATFPPPSSPNFIAYTPDSVRPISRGGPIRGATSIDSINSRLQHGSARRPQTAGSLATKSSWASTESNDPLPPLHIPKKRLRHKAASESLSTQASIQASSPHAESMAEEEIDTLPYPKRPFSSHLSTIASESEQSRTASQHLSHFSLGSGVLTGDDASSLPLSPVGHRRTGSAPAESIGSNLGSPGTRGTSSSDFQEDVGDMTLGIYREASAVPQPLFRAKGAPNLLDTTKKYDGPLPPIPPIPKSRDSEEDFDTLSALQAPGLRQKRSGYSLRQRDNNTPSHSRQQSQISYVESERFSQGSSLFPVWARNFYSGTHGLKSKVSLGSLSQASQRPPMHRRNDSSWTERSITSRLGTGYSNAESGSPTSSHFLPAIFRPRIRKRQNSQHDSRSSNKVRKSGRSKPSHESRRDSLAIFQDPLPQSQEPLASGANDEEVLPSGQPRWGKLKGSETSSPEPGRRLPRKYSKQRLWDTMEFPRPMTKDRLSDFHVPTDGQPPRLAPSKRTSQNRLSAWQAPSFVSSLDTLITSRCNRQILLFALGFICPLMWMLGALLPLPKRPMSPGELEKGLADSQDDVAAAMMKHEAGDAERRWKEERTFLKARWWRMLNRVMSVVGLLVIGAIIALAVVATT</sequence>
<dbReference type="Proteomes" id="UP001305779">
    <property type="component" value="Unassembled WGS sequence"/>
</dbReference>
<feature type="compositionally biased region" description="Polar residues" evidence="1">
    <location>
        <begin position="418"/>
        <end position="432"/>
    </location>
</feature>
<feature type="compositionally biased region" description="Low complexity" evidence="1">
    <location>
        <begin position="211"/>
        <end position="228"/>
    </location>
</feature>
<gene>
    <name evidence="3" type="ORF">PRZ48_004032</name>
</gene>